<gene>
    <name evidence="2" type="ORF">AAF712_013757</name>
</gene>
<dbReference type="EMBL" id="JBBXMP010000223">
    <property type="protein sequence ID" value="KAL0059492.1"/>
    <property type="molecule type" value="Genomic_DNA"/>
</dbReference>
<reference evidence="2 3" key="1">
    <citation type="submission" date="2024-05" db="EMBL/GenBank/DDBJ databases">
        <title>A draft genome resource for the thread blight pathogen Marasmius tenuissimus strain MS-2.</title>
        <authorList>
            <person name="Yulfo-Soto G.E."/>
            <person name="Baruah I.K."/>
            <person name="Amoako-Attah I."/>
            <person name="Bukari Y."/>
            <person name="Meinhardt L.W."/>
            <person name="Bailey B.A."/>
            <person name="Cohen S.P."/>
        </authorList>
    </citation>
    <scope>NUCLEOTIDE SEQUENCE [LARGE SCALE GENOMIC DNA]</scope>
    <source>
        <strain evidence="2 3">MS-2</strain>
    </source>
</reference>
<name>A0ABR2ZCU3_9AGAR</name>
<evidence type="ECO:0000256" key="1">
    <source>
        <dbReference type="SAM" id="MobiDB-lite"/>
    </source>
</evidence>
<feature type="region of interest" description="Disordered" evidence="1">
    <location>
        <begin position="1"/>
        <end position="64"/>
    </location>
</feature>
<feature type="compositionally biased region" description="Polar residues" evidence="1">
    <location>
        <begin position="28"/>
        <end position="49"/>
    </location>
</feature>
<keyword evidence="3" id="KW-1185">Reference proteome</keyword>
<evidence type="ECO:0000313" key="2">
    <source>
        <dbReference type="EMBL" id="KAL0059492.1"/>
    </source>
</evidence>
<comment type="caution">
    <text evidence="2">The sequence shown here is derived from an EMBL/GenBank/DDBJ whole genome shotgun (WGS) entry which is preliminary data.</text>
</comment>
<sequence>MSLDEQPSYGLSNEVIRPEWPPMAAGLSGSQSISARTSPAPDSSRLSTPSRPPGPDSVESTIQV</sequence>
<accession>A0ABR2ZCU3</accession>
<protein>
    <submittedName>
        <fullName evidence="2">Uncharacterized protein</fullName>
    </submittedName>
</protein>
<proteinExistence type="predicted"/>
<dbReference type="Proteomes" id="UP001437256">
    <property type="component" value="Unassembled WGS sequence"/>
</dbReference>
<organism evidence="2 3">
    <name type="scientific">Marasmius tenuissimus</name>
    <dbReference type="NCBI Taxonomy" id="585030"/>
    <lineage>
        <taxon>Eukaryota</taxon>
        <taxon>Fungi</taxon>
        <taxon>Dikarya</taxon>
        <taxon>Basidiomycota</taxon>
        <taxon>Agaricomycotina</taxon>
        <taxon>Agaricomycetes</taxon>
        <taxon>Agaricomycetidae</taxon>
        <taxon>Agaricales</taxon>
        <taxon>Marasmiineae</taxon>
        <taxon>Marasmiaceae</taxon>
        <taxon>Marasmius</taxon>
    </lineage>
</organism>
<evidence type="ECO:0000313" key="3">
    <source>
        <dbReference type="Proteomes" id="UP001437256"/>
    </source>
</evidence>